<accession>A0A4Q2V5L1</accession>
<protein>
    <submittedName>
        <fullName evidence="2">Uncharacterized protein</fullName>
    </submittedName>
</protein>
<dbReference type="Proteomes" id="UP000290540">
    <property type="component" value="Unassembled WGS sequence"/>
</dbReference>
<evidence type="ECO:0000256" key="1">
    <source>
        <dbReference type="SAM" id="MobiDB-lite"/>
    </source>
</evidence>
<feature type="compositionally biased region" description="Basic residues" evidence="1">
    <location>
        <begin position="304"/>
        <end position="313"/>
    </location>
</feature>
<dbReference type="AlphaFoldDB" id="A0A4Q2V5L1"/>
<evidence type="ECO:0000313" key="3">
    <source>
        <dbReference type="Proteomes" id="UP000290540"/>
    </source>
</evidence>
<gene>
    <name evidence="2" type="ORF">BFJ63_vAg17534</name>
</gene>
<evidence type="ECO:0000313" key="2">
    <source>
        <dbReference type="EMBL" id="RYC79583.1"/>
    </source>
</evidence>
<sequence>MAAYTEQLAYNQPTGAGAAELLSSPPIPWATYEDLPETPRATFTDQIPYLQSPVPAYMELQASPPTPKATDTEQLADSQPTDSVCMESVWPFSKARAANDQWFSQVTDNDVCADASPISYLSDECNHCGCSDFDDDRAPRLEDMEFGRSERSLSKFGDLEDDVSFNSSQSIITRSLGSLVRPQQIPEVPGTPKLSGSPYRADHDGTHSTAIAMTFQGLEALCMLQLCMIIHSAASTRKPNIGLNRRIASKSTKSSSPVQNTIGTTTHGMAGTNGSQVQRNNMRTSSRKRKFETRLSNKDDSRSKKTKRNKRTTSRASFQLMALHLKDADSPPAQTKEWKYEWNNKYKAWVADRAPEGYQLMSGEELYMFSQDLTFQVRPNSDWLPVYMKWHGNAFRASDSLESDWQFTIADDVMQLMLIWNIAGEGTVTR</sequence>
<proteinExistence type="predicted"/>
<feature type="compositionally biased region" description="Basic and acidic residues" evidence="1">
    <location>
        <begin position="292"/>
        <end position="303"/>
    </location>
</feature>
<reference evidence="2 3" key="1">
    <citation type="submission" date="2016-12" db="EMBL/GenBank/DDBJ databases">
        <title>Draft genome sequence of Fusarium oxysporum causing rot on Narcissus.</title>
        <authorList>
            <person name="Armitage A.D."/>
            <person name="Taylor A."/>
            <person name="Clarkson J.P."/>
            <person name="Harrison R.J."/>
            <person name="Jackson A.C."/>
        </authorList>
    </citation>
    <scope>NUCLEOTIDE SEQUENCE [LARGE SCALE GENOMIC DNA]</scope>
    <source>
        <strain evidence="2 3">N139</strain>
    </source>
</reference>
<dbReference type="EMBL" id="MQTW01000588">
    <property type="protein sequence ID" value="RYC79583.1"/>
    <property type="molecule type" value="Genomic_DNA"/>
</dbReference>
<name>A0A4Q2V5L1_FUSOX</name>
<comment type="caution">
    <text evidence="2">The sequence shown here is derived from an EMBL/GenBank/DDBJ whole genome shotgun (WGS) entry which is preliminary data.</text>
</comment>
<feature type="compositionally biased region" description="Polar residues" evidence="1">
    <location>
        <begin position="249"/>
        <end position="284"/>
    </location>
</feature>
<organism evidence="2 3">
    <name type="scientific">Fusarium oxysporum f. sp. narcissi</name>
    <dbReference type="NCBI Taxonomy" id="451672"/>
    <lineage>
        <taxon>Eukaryota</taxon>
        <taxon>Fungi</taxon>
        <taxon>Dikarya</taxon>
        <taxon>Ascomycota</taxon>
        <taxon>Pezizomycotina</taxon>
        <taxon>Sordariomycetes</taxon>
        <taxon>Hypocreomycetidae</taxon>
        <taxon>Hypocreales</taxon>
        <taxon>Nectriaceae</taxon>
        <taxon>Fusarium</taxon>
        <taxon>Fusarium oxysporum species complex</taxon>
    </lineage>
</organism>
<feature type="region of interest" description="Disordered" evidence="1">
    <location>
        <begin position="246"/>
        <end position="313"/>
    </location>
</feature>